<comment type="caution">
    <text evidence="6">The sequence shown here is derived from an EMBL/GenBank/DDBJ whole genome shotgun (WGS) entry which is preliminary data.</text>
</comment>
<dbReference type="Pfam" id="PF13407">
    <property type="entry name" value="Peripla_BP_4"/>
    <property type="match status" value="1"/>
</dbReference>
<dbReference type="RefSeq" id="WP_317900455.1">
    <property type="nucleotide sequence ID" value="NZ_JAIRBC010000001.1"/>
</dbReference>
<evidence type="ECO:0000313" key="6">
    <source>
        <dbReference type="EMBL" id="MCG2459308.1"/>
    </source>
</evidence>
<gene>
    <name evidence="6" type="ORF">K8352_00945</name>
</gene>
<evidence type="ECO:0000256" key="1">
    <source>
        <dbReference type="ARBA" id="ARBA00023015"/>
    </source>
</evidence>
<accession>A0AAE3EQU6</accession>
<dbReference type="GO" id="GO:0000976">
    <property type="term" value="F:transcription cis-regulatory region binding"/>
    <property type="evidence" value="ECO:0007669"/>
    <property type="project" value="TreeGrafter"/>
</dbReference>
<evidence type="ECO:0000313" key="7">
    <source>
        <dbReference type="Proteomes" id="UP001200642"/>
    </source>
</evidence>
<dbReference type="AlphaFoldDB" id="A0AAE3EQU6"/>
<evidence type="ECO:0000259" key="4">
    <source>
        <dbReference type="PROSITE" id="PS50932"/>
    </source>
</evidence>
<dbReference type="EMBL" id="JAIRBC010000001">
    <property type="protein sequence ID" value="MCG2459308.1"/>
    <property type="molecule type" value="Genomic_DNA"/>
</dbReference>
<keyword evidence="7" id="KW-1185">Reference proteome</keyword>
<dbReference type="PROSITE" id="PS50932">
    <property type="entry name" value="HTH_LACI_2"/>
    <property type="match status" value="1"/>
</dbReference>
<dbReference type="PANTHER" id="PTHR30146:SF144">
    <property type="entry name" value="LACI-FAMILY TRANSCRIPTION REGULATOR"/>
    <property type="match status" value="1"/>
</dbReference>
<dbReference type="CDD" id="cd01392">
    <property type="entry name" value="HTH_LacI"/>
    <property type="match status" value="1"/>
</dbReference>
<dbReference type="InterPro" id="IPR025997">
    <property type="entry name" value="SBP_2_dom"/>
</dbReference>
<dbReference type="InterPro" id="IPR000843">
    <property type="entry name" value="HTH_LacI"/>
</dbReference>
<feature type="domain" description="HTH lacI-type" evidence="4">
    <location>
        <begin position="6"/>
        <end position="60"/>
    </location>
</feature>
<evidence type="ECO:0000256" key="2">
    <source>
        <dbReference type="ARBA" id="ARBA00023125"/>
    </source>
</evidence>
<dbReference type="PROSITE" id="PS50943">
    <property type="entry name" value="HTH_CROC1"/>
    <property type="match status" value="1"/>
</dbReference>
<dbReference type="Pfam" id="PF00356">
    <property type="entry name" value="LacI"/>
    <property type="match status" value="1"/>
</dbReference>
<dbReference type="PROSITE" id="PS00356">
    <property type="entry name" value="HTH_LACI_1"/>
    <property type="match status" value="1"/>
</dbReference>
<reference evidence="6" key="1">
    <citation type="submission" date="2023-02" db="EMBL/GenBank/DDBJ databases">
        <title>Genome of Flavobacteriaceae gen. nov. sp. strain F89.</title>
        <authorList>
            <person name="Wang Y."/>
        </authorList>
    </citation>
    <scope>NUCLEOTIDE SEQUENCE</scope>
    <source>
        <strain evidence="6">F89</strain>
    </source>
</reference>
<dbReference type="InterPro" id="IPR010982">
    <property type="entry name" value="Lambda_DNA-bd_dom_sf"/>
</dbReference>
<dbReference type="InterPro" id="IPR028082">
    <property type="entry name" value="Peripla_BP_I"/>
</dbReference>
<dbReference type="SUPFAM" id="SSF47413">
    <property type="entry name" value="lambda repressor-like DNA-binding domains"/>
    <property type="match status" value="1"/>
</dbReference>
<dbReference type="InterPro" id="IPR001387">
    <property type="entry name" value="Cro/C1-type_HTH"/>
</dbReference>
<feature type="domain" description="HTH cro/C1-type" evidence="5">
    <location>
        <begin position="3"/>
        <end position="50"/>
    </location>
</feature>
<protein>
    <submittedName>
        <fullName evidence="6">LacI family DNA-binding transcriptional regulator</fullName>
    </submittedName>
</protein>
<proteinExistence type="predicted"/>
<organism evidence="6 7">
    <name type="scientific">Cerina litoralis</name>
    <dbReference type="NCBI Taxonomy" id="2874477"/>
    <lineage>
        <taxon>Bacteria</taxon>
        <taxon>Pseudomonadati</taxon>
        <taxon>Bacteroidota</taxon>
        <taxon>Flavobacteriia</taxon>
        <taxon>Flavobacteriales</taxon>
        <taxon>Flavobacteriaceae</taxon>
        <taxon>Cerina</taxon>
    </lineage>
</organism>
<keyword evidence="2 6" id="KW-0238">DNA-binding</keyword>
<evidence type="ECO:0000256" key="3">
    <source>
        <dbReference type="ARBA" id="ARBA00023163"/>
    </source>
</evidence>
<name>A0AAE3EQU6_9FLAO</name>
<keyword evidence="3" id="KW-0804">Transcription</keyword>
<dbReference type="SMART" id="SM00354">
    <property type="entry name" value="HTH_LACI"/>
    <property type="match status" value="1"/>
</dbReference>
<dbReference type="SUPFAM" id="SSF53822">
    <property type="entry name" value="Periplasmic binding protein-like I"/>
    <property type="match status" value="1"/>
</dbReference>
<dbReference type="Gene3D" id="1.10.260.40">
    <property type="entry name" value="lambda repressor-like DNA-binding domains"/>
    <property type="match status" value="1"/>
</dbReference>
<dbReference type="Proteomes" id="UP001200642">
    <property type="component" value="Unassembled WGS sequence"/>
</dbReference>
<dbReference type="PANTHER" id="PTHR30146">
    <property type="entry name" value="LACI-RELATED TRANSCRIPTIONAL REPRESSOR"/>
    <property type="match status" value="1"/>
</dbReference>
<evidence type="ECO:0000259" key="5">
    <source>
        <dbReference type="PROSITE" id="PS50943"/>
    </source>
</evidence>
<keyword evidence="1" id="KW-0805">Transcription regulation</keyword>
<dbReference type="Gene3D" id="3.40.50.2300">
    <property type="match status" value="2"/>
</dbReference>
<sequence>MTKKKYTIKDIAQLAGVSKGTVDRVLHNRGKVSKTSLERVEKVLKETEYCPNPMARNLKKNMEYRVCVLFPDYNLDPYWTPAHKGIEVALSEFRPFGITVEEYLYDPMNKCSFAKKSEEVLKTRPDALVMAPLFHSESIVVVRTCKELMIRLALFNNYIDEFDTENFIGQDLYQTGQVGGGLIDKLTQNGAGIAVVHINEEWHMVQKELGFKDYFRKKGIKPERIITWNFDSSDCQIFKKEVNYFIENNPSVKAIFVTNSKAFLLADVLAELNREIRIVGYDLLEQNVKHLQNGRIDFLLHQNPQRQAYLSVRYLTEHFLYGKRIPSSRMLPIDIITSENSVFYF</sequence>
<dbReference type="GO" id="GO:0003700">
    <property type="term" value="F:DNA-binding transcription factor activity"/>
    <property type="evidence" value="ECO:0007669"/>
    <property type="project" value="TreeGrafter"/>
</dbReference>